<dbReference type="AlphaFoldDB" id="A0A0B0NFI5"/>
<reference evidence="2" key="1">
    <citation type="submission" date="2014-09" db="EMBL/GenBank/DDBJ databases">
        <authorList>
            <person name="Mudge J."/>
            <person name="Ramaraj T."/>
            <person name="Lindquist I.E."/>
            <person name="Bharti A.K."/>
            <person name="Sundararajan A."/>
            <person name="Cameron C.T."/>
            <person name="Woodward J.E."/>
            <person name="May G.D."/>
            <person name="Brubaker C."/>
            <person name="Broadhvest J."/>
            <person name="Wilkins T.A."/>
        </authorList>
    </citation>
    <scope>NUCLEOTIDE SEQUENCE</scope>
    <source>
        <strain evidence="2">cv. AKA8401</strain>
    </source>
</reference>
<proteinExistence type="predicted"/>
<protein>
    <submittedName>
        <fullName evidence="1">Uncharacterized protein</fullName>
    </submittedName>
</protein>
<sequence length="26" mass="3272">MCTRISRIHRISYMCSRVRPRLGRWH</sequence>
<accession>A0A0B0NFI5</accession>
<dbReference type="Proteomes" id="UP000032142">
    <property type="component" value="Unassembled WGS sequence"/>
</dbReference>
<gene>
    <name evidence="1" type="ORF">F383_12719</name>
</gene>
<evidence type="ECO:0000313" key="1">
    <source>
        <dbReference type="EMBL" id="KHG09771.1"/>
    </source>
</evidence>
<name>A0A0B0NFI5_GOSAR</name>
<organism evidence="1 2">
    <name type="scientific">Gossypium arboreum</name>
    <name type="common">Tree cotton</name>
    <name type="synonym">Gossypium nanking</name>
    <dbReference type="NCBI Taxonomy" id="29729"/>
    <lineage>
        <taxon>Eukaryota</taxon>
        <taxon>Viridiplantae</taxon>
        <taxon>Streptophyta</taxon>
        <taxon>Embryophyta</taxon>
        <taxon>Tracheophyta</taxon>
        <taxon>Spermatophyta</taxon>
        <taxon>Magnoliopsida</taxon>
        <taxon>eudicotyledons</taxon>
        <taxon>Gunneridae</taxon>
        <taxon>Pentapetalae</taxon>
        <taxon>rosids</taxon>
        <taxon>malvids</taxon>
        <taxon>Malvales</taxon>
        <taxon>Malvaceae</taxon>
        <taxon>Malvoideae</taxon>
        <taxon>Gossypium</taxon>
    </lineage>
</organism>
<keyword evidence="2" id="KW-1185">Reference proteome</keyword>
<dbReference type="EMBL" id="KN392145">
    <property type="protein sequence ID" value="KHG09771.1"/>
    <property type="molecule type" value="Genomic_DNA"/>
</dbReference>
<evidence type="ECO:0000313" key="2">
    <source>
        <dbReference type="Proteomes" id="UP000032142"/>
    </source>
</evidence>